<dbReference type="CDD" id="cd05804">
    <property type="entry name" value="StaR_like"/>
    <property type="match status" value="1"/>
</dbReference>
<dbReference type="EMBL" id="AP012279">
    <property type="protein sequence ID" value="BAL79687.1"/>
    <property type="molecule type" value="Genomic_DNA"/>
</dbReference>
<dbReference type="PANTHER" id="PTHR16263">
    <property type="entry name" value="TETRATRICOPEPTIDE REPEAT PROTEIN 38"/>
    <property type="match status" value="1"/>
</dbReference>
<gene>
    <name evidence="5" type="ORF">S23_65060</name>
</gene>
<dbReference type="PANTHER" id="PTHR16263:SF4">
    <property type="entry name" value="TETRATRICOPEPTIDE REPEAT PROTEIN 38"/>
    <property type="match status" value="1"/>
</dbReference>
<evidence type="ECO:0000256" key="2">
    <source>
        <dbReference type="ARBA" id="ARBA00019992"/>
    </source>
</evidence>
<proteinExistence type="inferred from homology"/>
<dbReference type="InterPro" id="IPR011990">
    <property type="entry name" value="TPR-like_helical_dom_sf"/>
</dbReference>
<organism evidence="5 6">
    <name type="scientific">Bradyrhizobium cosmicum</name>
    <dbReference type="NCBI Taxonomy" id="1404864"/>
    <lineage>
        <taxon>Bacteria</taxon>
        <taxon>Pseudomonadati</taxon>
        <taxon>Pseudomonadota</taxon>
        <taxon>Alphaproteobacteria</taxon>
        <taxon>Hyphomicrobiales</taxon>
        <taxon>Nitrobacteraceae</taxon>
        <taxon>Bradyrhizobium</taxon>
    </lineage>
</organism>
<evidence type="ECO:0000313" key="6">
    <source>
        <dbReference type="Proteomes" id="UP000007886"/>
    </source>
</evidence>
<dbReference type="Gene3D" id="1.25.40.10">
    <property type="entry name" value="Tetratricopeptide repeat domain"/>
    <property type="match status" value="1"/>
</dbReference>
<sequence length="437" mass="47824">MPLADRYGLPLSTSSDEAASAYREGVDLMLAGWTGTTENLERAIAADPDFALPHIARARVHAFYQQGDLARQKAATARDLVARRGTERERSHVETLALAIEGRLPEAITATLKHIDGWPRDAVVLSLPLGAFGLFAFSGMADHDRARHELCERVARHYGEDWWFLTMSGWAMTENGDVARGRAVTERGFDLRRANAHAAHAVLHAMFEDGSIEAADRLVDEWIPTYDRAGILHGHIRWHQALGALEHGDAARALAIYADVLQPEATQAPPLNVITDGASLLWRLSAYGHAVPKPLWREADAAAQKLFPKSSLPFADVHMALFAAATQNREALAARLAVIEQRLADGKLPAGPVVPAICRALAAFADDDYAACVRTLAPVLVDVARIGGSHAQRELIEDTYLVALMRSGELPRARAMLDARLHRRPSLRDTRWQAAMG</sequence>
<keyword evidence="4" id="KW-0802">TPR repeat</keyword>
<reference evidence="5 6" key="1">
    <citation type="journal article" date="2012" name="Microbes Environ.">
        <title>Complete genome sequence of Bradyrhizobium sp. S23321: insights into symbiosis evolution in soil oligotrophs.</title>
        <authorList>
            <person name="Okubo T."/>
            <person name="Tsukui T."/>
            <person name="Maita H."/>
            <person name="Okamoto S."/>
            <person name="Oshima K."/>
            <person name="Fujisawa T."/>
            <person name="Saito A."/>
            <person name="Futamata H."/>
            <person name="Hattori R."/>
            <person name="Shimomura Y."/>
            <person name="Haruta S."/>
            <person name="Morimoto S."/>
            <person name="Wang Y."/>
            <person name="Sakai Y."/>
            <person name="Hattori M."/>
            <person name="Aizawa S."/>
            <person name="Nagashima K.V.P."/>
            <person name="Masuda S."/>
            <person name="Hattori T."/>
            <person name="Yamashita A."/>
            <person name="Bao Z."/>
            <person name="Hayatsu M."/>
            <person name="Kajiya-Kanegae H."/>
            <person name="Yoshinaga I."/>
            <person name="Sakamoto K."/>
            <person name="Toyota K."/>
            <person name="Nakao M."/>
            <person name="Kohara M."/>
            <person name="Anda M."/>
            <person name="Niwa R."/>
            <person name="Jung-Hwan P."/>
            <person name="Sameshima-Saito R."/>
            <person name="Tokuda S."/>
            <person name="Yamamoto S."/>
            <person name="Yamamoto S."/>
            <person name="Yokoyama T."/>
            <person name="Akutsu T."/>
            <person name="Nakamura Y."/>
            <person name="Nakahira-Yanaka Y."/>
            <person name="Takada Hoshino Y."/>
            <person name="Hirakawa H."/>
            <person name="Mitsui H."/>
            <person name="Terasawa K."/>
            <person name="Itakura M."/>
            <person name="Sato S."/>
            <person name="Ikeda-Ohtsubo W."/>
            <person name="Sakakura N."/>
            <person name="Kaminuma E."/>
            <person name="Minamisawa K."/>
        </authorList>
    </citation>
    <scope>NUCLEOTIDE SEQUENCE [LARGE SCALE GENOMIC DNA]</scope>
    <source>
        <strain evidence="5 6">S23321</strain>
    </source>
</reference>
<keyword evidence="6" id="KW-1185">Reference proteome</keyword>
<dbReference type="KEGG" id="brs:S23_65060"/>
<evidence type="ECO:0000256" key="3">
    <source>
        <dbReference type="ARBA" id="ARBA00022737"/>
    </source>
</evidence>
<name>A0AAI8QEQ7_9BRAD</name>
<evidence type="ECO:0000256" key="4">
    <source>
        <dbReference type="ARBA" id="ARBA00022803"/>
    </source>
</evidence>
<dbReference type="AlphaFoldDB" id="A0AAI8QEQ7"/>
<evidence type="ECO:0000313" key="5">
    <source>
        <dbReference type="EMBL" id="BAL79687.1"/>
    </source>
</evidence>
<keyword evidence="3" id="KW-0677">Repeat</keyword>
<accession>A0AAI8QEQ7</accession>
<dbReference type="Proteomes" id="UP000007886">
    <property type="component" value="Chromosome"/>
</dbReference>
<dbReference type="InterPro" id="IPR033891">
    <property type="entry name" value="TTC38"/>
</dbReference>
<protein>
    <recommendedName>
        <fullName evidence="2">Tetratricopeptide repeat protein 38</fullName>
    </recommendedName>
</protein>
<comment type="similarity">
    <text evidence="1">Belongs to the TTC38 family.</text>
</comment>
<dbReference type="RefSeq" id="WP_015688943.1">
    <property type="nucleotide sequence ID" value="NC_017082.1"/>
</dbReference>
<evidence type="ECO:0000256" key="1">
    <source>
        <dbReference type="ARBA" id="ARBA00005857"/>
    </source>
</evidence>